<dbReference type="CDD" id="cd07253">
    <property type="entry name" value="GLOD5"/>
    <property type="match status" value="1"/>
</dbReference>
<evidence type="ECO:0000259" key="1">
    <source>
        <dbReference type="PROSITE" id="PS51819"/>
    </source>
</evidence>
<dbReference type="InterPro" id="IPR029068">
    <property type="entry name" value="Glyas_Bleomycin-R_OHBP_Dase"/>
</dbReference>
<dbReference type="SUPFAM" id="SSF54593">
    <property type="entry name" value="Glyoxalase/Bleomycin resistance protein/Dihydroxybiphenyl dioxygenase"/>
    <property type="match status" value="1"/>
</dbReference>
<feature type="domain" description="VOC" evidence="1">
    <location>
        <begin position="8"/>
        <end position="126"/>
    </location>
</feature>
<evidence type="ECO:0000313" key="3">
    <source>
        <dbReference type="Proteomes" id="UP000594874"/>
    </source>
</evidence>
<dbReference type="InterPro" id="IPR037523">
    <property type="entry name" value="VOC_core"/>
</dbReference>
<dbReference type="Gene3D" id="3.10.180.10">
    <property type="entry name" value="2,3-Dihydroxybiphenyl 1,2-Dioxygenase, domain 1"/>
    <property type="match status" value="1"/>
</dbReference>
<name>A0ABX6TWZ2_9BACT</name>
<dbReference type="PANTHER" id="PTHR21366">
    <property type="entry name" value="GLYOXALASE FAMILY PROTEIN"/>
    <property type="match status" value="1"/>
</dbReference>
<protein>
    <submittedName>
        <fullName evidence="2">VOC family protein</fullName>
    </submittedName>
</protein>
<dbReference type="Proteomes" id="UP000594874">
    <property type="component" value="Chromosome"/>
</dbReference>
<sequence>MIMFKIKNIDHIVLTTENLQKCCDFYQNILNMDLEEKNGRYALKFGNQKINIHQKKGEFQPAATYPTSGSLDFCLIVEDILQVKAELESKNYPIELGIVERMGAISKLKSIYLKDPDGNLVELASKI</sequence>
<accession>A0ABX6TWZ2</accession>
<dbReference type="InterPro" id="IPR004360">
    <property type="entry name" value="Glyas_Fos-R_dOase_dom"/>
</dbReference>
<proteinExistence type="predicted"/>
<dbReference type="PROSITE" id="PS51819">
    <property type="entry name" value="VOC"/>
    <property type="match status" value="1"/>
</dbReference>
<reference evidence="2 3" key="1">
    <citation type="submission" date="2020-10" db="EMBL/GenBank/DDBJ databases">
        <title>Campylobacter and Helicobacter PacBio genomes.</title>
        <authorList>
            <person name="Lane C."/>
        </authorList>
    </citation>
    <scope>NUCLEOTIDE SEQUENCE [LARGE SCALE GENOMIC DNA]</scope>
    <source>
        <strain evidence="2 3">2010D-8469</strain>
    </source>
</reference>
<dbReference type="InterPro" id="IPR050383">
    <property type="entry name" value="GlyoxalaseI/FosfomycinResist"/>
</dbReference>
<evidence type="ECO:0000313" key="2">
    <source>
        <dbReference type="EMBL" id="QOR04332.1"/>
    </source>
</evidence>
<gene>
    <name evidence="2" type="ORF">A0071_09310</name>
</gene>
<dbReference type="EMBL" id="CP063091">
    <property type="protein sequence ID" value="QOR04332.1"/>
    <property type="molecule type" value="Genomic_DNA"/>
</dbReference>
<keyword evidence="3" id="KW-1185">Reference proteome</keyword>
<dbReference type="Pfam" id="PF00903">
    <property type="entry name" value="Glyoxalase"/>
    <property type="match status" value="1"/>
</dbReference>
<organism evidence="2 3">
    <name type="scientific">Campylobacter cuniculorum</name>
    <dbReference type="NCBI Taxonomy" id="374106"/>
    <lineage>
        <taxon>Bacteria</taxon>
        <taxon>Pseudomonadati</taxon>
        <taxon>Campylobacterota</taxon>
        <taxon>Epsilonproteobacteria</taxon>
        <taxon>Campylobacterales</taxon>
        <taxon>Campylobacteraceae</taxon>
        <taxon>Campylobacter</taxon>
    </lineage>
</organism>
<dbReference type="PANTHER" id="PTHR21366:SF14">
    <property type="entry name" value="GLYOXALASE DOMAIN-CONTAINING PROTEIN 5"/>
    <property type="match status" value="1"/>
</dbReference>